<keyword evidence="1" id="KW-0472">Membrane</keyword>
<keyword evidence="1" id="KW-0812">Transmembrane</keyword>
<gene>
    <name evidence="2" type="ORF">EYR15_09870</name>
</gene>
<evidence type="ECO:0000256" key="1">
    <source>
        <dbReference type="SAM" id="Phobius"/>
    </source>
</evidence>
<name>A0A4Q9GJ96_9HYPH</name>
<accession>A0A4Q9GJ96</accession>
<keyword evidence="1" id="KW-1133">Transmembrane helix</keyword>
<keyword evidence="3" id="KW-1185">Reference proteome</keyword>
<protein>
    <submittedName>
        <fullName evidence="2">Uncharacterized protein</fullName>
    </submittedName>
</protein>
<proteinExistence type="predicted"/>
<feature type="transmembrane region" description="Helical" evidence="1">
    <location>
        <begin position="69"/>
        <end position="90"/>
    </location>
</feature>
<dbReference type="EMBL" id="SIUB01000004">
    <property type="protein sequence ID" value="TBN53321.1"/>
    <property type="molecule type" value="Genomic_DNA"/>
</dbReference>
<evidence type="ECO:0000313" key="3">
    <source>
        <dbReference type="Proteomes" id="UP000291613"/>
    </source>
</evidence>
<feature type="transmembrane region" description="Helical" evidence="1">
    <location>
        <begin position="35"/>
        <end position="57"/>
    </location>
</feature>
<dbReference type="Proteomes" id="UP000291613">
    <property type="component" value="Unassembled WGS sequence"/>
</dbReference>
<reference evidence="2 3" key="1">
    <citation type="submission" date="2019-02" db="EMBL/GenBank/DDBJ databases">
        <title>Hansschlegelia quercus sp. nov., a novel methylotrophic bacterium from buds of oak (Quercus robur L.).</title>
        <authorList>
            <person name="Agafonova N.V."/>
            <person name="Kaparullina E.N."/>
            <person name="Grouzdev D.S."/>
            <person name="Doronina N.V."/>
        </authorList>
    </citation>
    <scope>NUCLEOTIDE SEQUENCE [LARGE SCALE GENOMIC DNA]</scope>
    <source>
        <strain evidence="2 3">Dub</strain>
    </source>
</reference>
<sequence>MGLFSRGSLFHRRSSLLGRSSYDDTPTTLGRGGGLWLTAPSIGLFVVSLVLAAAALLERYASVDLPVVTTANAFAVLAIGYVVLLVGVLVPRA</sequence>
<evidence type="ECO:0000313" key="2">
    <source>
        <dbReference type="EMBL" id="TBN53321.1"/>
    </source>
</evidence>
<dbReference type="AlphaFoldDB" id="A0A4Q9GJ96"/>
<dbReference type="RefSeq" id="WP_131003378.1">
    <property type="nucleotide sequence ID" value="NZ_JBHSZR010000007.1"/>
</dbReference>
<comment type="caution">
    <text evidence="2">The sequence shown here is derived from an EMBL/GenBank/DDBJ whole genome shotgun (WGS) entry which is preliminary data.</text>
</comment>
<organism evidence="2 3">
    <name type="scientific">Hansschlegelia quercus</name>
    <dbReference type="NCBI Taxonomy" id="2528245"/>
    <lineage>
        <taxon>Bacteria</taxon>
        <taxon>Pseudomonadati</taxon>
        <taxon>Pseudomonadota</taxon>
        <taxon>Alphaproteobacteria</taxon>
        <taxon>Hyphomicrobiales</taxon>
        <taxon>Methylopilaceae</taxon>
        <taxon>Hansschlegelia</taxon>
    </lineage>
</organism>